<dbReference type="EMBL" id="LAZR01016812">
    <property type="protein sequence ID" value="KKM02895.1"/>
    <property type="molecule type" value="Genomic_DNA"/>
</dbReference>
<name>A0A0F9FFB8_9ZZZZ</name>
<proteinExistence type="predicted"/>
<dbReference type="EMBL" id="LAZR01016843">
    <property type="protein sequence ID" value="KKM02770.1"/>
    <property type="molecule type" value="Genomic_DNA"/>
</dbReference>
<organism evidence="1">
    <name type="scientific">marine sediment metagenome</name>
    <dbReference type="NCBI Taxonomy" id="412755"/>
    <lineage>
        <taxon>unclassified sequences</taxon>
        <taxon>metagenomes</taxon>
        <taxon>ecological metagenomes</taxon>
    </lineage>
</organism>
<dbReference type="InterPro" id="IPR036087">
    <property type="entry name" value="Nict_dMeBzImd_PRibTrfase_sf"/>
</dbReference>
<dbReference type="PANTHER" id="PTHR38811:SF1">
    <property type="entry name" value="UPF0284 PROTEIN SLL1500"/>
    <property type="match status" value="1"/>
</dbReference>
<feature type="non-terminal residue" evidence="1">
    <location>
        <position position="75"/>
    </location>
</feature>
<evidence type="ECO:0000313" key="3">
    <source>
        <dbReference type="EMBL" id="KKM02895.1"/>
    </source>
</evidence>
<comment type="caution">
    <text evidence="1">The sequence shown here is derived from an EMBL/GenBank/DDBJ whole genome shotgun (WGS) entry which is preliminary data.</text>
</comment>
<reference evidence="1" key="1">
    <citation type="journal article" date="2015" name="Nature">
        <title>Complex archaea that bridge the gap between prokaryotes and eukaryotes.</title>
        <authorList>
            <person name="Spang A."/>
            <person name="Saw J.H."/>
            <person name="Jorgensen S.L."/>
            <person name="Zaremba-Niedzwiedzka K."/>
            <person name="Martijn J."/>
            <person name="Lind A.E."/>
            <person name="van Eijk R."/>
            <person name="Schleper C."/>
            <person name="Guy L."/>
            <person name="Ettema T.J."/>
        </authorList>
    </citation>
    <scope>NUCLEOTIDE SEQUENCE</scope>
</reference>
<dbReference type="Gene3D" id="3.40.50.10210">
    <property type="match status" value="1"/>
</dbReference>
<dbReference type="InterPro" id="IPR002805">
    <property type="entry name" value="Nict_dMeBzImd_PRibTrfase_arc"/>
</dbReference>
<dbReference type="PANTHER" id="PTHR38811">
    <property type="match status" value="1"/>
</dbReference>
<dbReference type="EMBL" id="LAZR01021534">
    <property type="protein sequence ID" value="KKL84983.1"/>
    <property type="molecule type" value="Genomic_DNA"/>
</dbReference>
<dbReference type="GO" id="GO:0008939">
    <property type="term" value="F:nicotinate-nucleotide-dimethylbenzimidazole phosphoribosyltransferase activity"/>
    <property type="evidence" value="ECO:0007669"/>
    <property type="project" value="InterPro"/>
</dbReference>
<accession>A0A0F9FFB8</accession>
<evidence type="ECO:0000313" key="1">
    <source>
        <dbReference type="EMBL" id="KKL84983.1"/>
    </source>
</evidence>
<evidence type="ECO:0000313" key="2">
    <source>
        <dbReference type="EMBL" id="KKM02770.1"/>
    </source>
</evidence>
<gene>
    <name evidence="3" type="ORF">LCGC14_1779830</name>
    <name evidence="2" type="ORF">LCGC14_1781080</name>
    <name evidence="1" type="ORF">LCGC14_1959260</name>
</gene>
<sequence>MKNIIKLGNKQNIDDFVSKVKGKKPLFICVLGNTETAKIPGISAAGANPEITDYTPAADVEYLYFGKCKCIDGVP</sequence>
<dbReference type="AlphaFoldDB" id="A0A0F9FFB8"/>
<protein>
    <submittedName>
        <fullName evidence="1">Uncharacterized protein</fullName>
    </submittedName>
</protein>